<keyword evidence="4" id="KW-0808">Transferase</keyword>
<dbReference type="PROSITE" id="PS50011">
    <property type="entry name" value="PROTEIN_KINASE_DOM"/>
    <property type="match status" value="1"/>
</dbReference>
<evidence type="ECO:0000256" key="2">
    <source>
        <dbReference type="ARBA" id="ARBA00022840"/>
    </source>
</evidence>
<keyword evidence="7" id="KW-1185">Reference proteome</keyword>
<evidence type="ECO:0000313" key="7">
    <source>
        <dbReference type="Proteomes" id="UP001470230"/>
    </source>
</evidence>
<dbReference type="EMBL" id="JAPFFF010000078">
    <property type="protein sequence ID" value="KAK8835631.1"/>
    <property type="molecule type" value="Genomic_DNA"/>
</dbReference>
<dbReference type="InterPro" id="IPR011009">
    <property type="entry name" value="Kinase-like_dom_sf"/>
</dbReference>
<evidence type="ECO:0000256" key="3">
    <source>
        <dbReference type="PROSITE-ProRule" id="PRU10141"/>
    </source>
</evidence>
<evidence type="ECO:0000313" key="6">
    <source>
        <dbReference type="EMBL" id="KAK8835631.1"/>
    </source>
</evidence>
<keyword evidence="4" id="KW-0723">Serine/threonine-protein kinase</keyword>
<dbReference type="PROSITE" id="PS00107">
    <property type="entry name" value="PROTEIN_KINASE_ATP"/>
    <property type="match status" value="1"/>
</dbReference>
<protein>
    <recommendedName>
        <fullName evidence="5">Protein kinase domain-containing protein</fullName>
    </recommendedName>
</protein>
<dbReference type="InterPro" id="IPR000719">
    <property type="entry name" value="Prot_kinase_dom"/>
</dbReference>
<organism evidence="6 7">
    <name type="scientific">Tritrichomonas musculus</name>
    <dbReference type="NCBI Taxonomy" id="1915356"/>
    <lineage>
        <taxon>Eukaryota</taxon>
        <taxon>Metamonada</taxon>
        <taxon>Parabasalia</taxon>
        <taxon>Tritrichomonadida</taxon>
        <taxon>Tritrichomonadidae</taxon>
        <taxon>Tritrichomonas</taxon>
    </lineage>
</organism>
<keyword evidence="2 3" id="KW-0067">ATP-binding</keyword>
<keyword evidence="1 3" id="KW-0547">Nucleotide-binding</keyword>
<evidence type="ECO:0000256" key="4">
    <source>
        <dbReference type="RuleBase" id="RU000304"/>
    </source>
</evidence>
<dbReference type="SMART" id="SM00220">
    <property type="entry name" value="S_TKc"/>
    <property type="match status" value="1"/>
</dbReference>
<dbReference type="InterPro" id="IPR017441">
    <property type="entry name" value="Protein_kinase_ATP_BS"/>
</dbReference>
<comment type="caution">
    <text evidence="6">The sequence shown here is derived from an EMBL/GenBank/DDBJ whole genome shotgun (WGS) entry which is preliminary data.</text>
</comment>
<evidence type="ECO:0000259" key="5">
    <source>
        <dbReference type="PROSITE" id="PS50011"/>
    </source>
</evidence>
<comment type="similarity">
    <text evidence="4">Belongs to the protein kinase superfamily.</text>
</comment>
<sequence>MTDVEQIKEQLYKHGYEYVQTIGSGSYSNVFLCKSLKYNNFFAVKCISHHKVKEYEYNALKNLHHPHIIQLYEFFDELDNQYLVMDYCPNDTLKQKGQLDYNQFLTYSRQVLEALSFCHSKLIAHRDIKPDNILLDRYNRVKLADFGFAKQFEDNSNSDERVGSIMYCCPELIKGQSSFNPFQADIYALGITFFYMVTGEHPFPSVPIEDLKRLITFGQIDFSQYDVDPEIQCLIMKMTSYNPKLRPTANSILNLPIFQQTEFSKSFAESKVKKINVYPVLSQKSYVCRPASTRYSDSFVSNHSIRKKHLNRKKYYTNKCDIVQPNVFKANYDF</sequence>
<dbReference type="Pfam" id="PF00069">
    <property type="entry name" value="Pkinase"/>
    <property type="match status" value="1"/>
</dbReference>
<evidence type="ECO:0000256" key="1">
    <source>
        <dbReference type="ARBA" id="ARBA00022741"/>
    </source>
</evidence>
<dbReference type="SUPFAM" id="SSF56112">
    <property type="entry name" value="Protein kinase-like (PK-like)"/>
    <property type="match status" value="1"/>
</dbReference>
<reference evidence="6 7" key="1">
    <citation type="submission" date="2024-04" db="EMBL/GenBank/DDBJ databases">
        <title>Tritrichomonas musculus Genome.</title>
        <authorList>
            <person name="Alves-Ferreira E."/>
            <person name="Grigg M."/>
            <person name="Lorenzi H."/>
            <person name="Galac M."/>
        </authorList>
    </citation>
    <scope>NUCLEOTIDE SEQUENCE [LARGE SCALE GENOMIC DNA]</scope>
    <source>
        <strain evidence="6 7">EAF2021</strain>
    </source>
</reference>
<name>A0ABR2GP36_9EUKA</name>
<dbReference type="Gene3D" id="1.10.510.10">
    <property type="entry name" value="Transferase(Phosphotransferase) domain 1"/>
    <property type="match status" value="1"/>
</dbReference>
<keyword evidence="4" id="KW-0418">Kinase</keyword>
<dbReference type="PANTHER" id="PTHR24362">
    <property type="entry name" value="SERINE/THREONINE-PROTEIN KINASE NEK"/>
    <property type="match status" value="1"/>
</dbReference>
<feature type="binding site" evidence="3">
    <location>
        <position position="45"/>
    </location>
    <ligand>
        <name>ATP</name>
        <dbReference type="ChEBI" id="CHEBI:30616"/>
    </ligand>
</feature>
<accession>A0ABR2GP36</accession>
<feature type="domain" description="Protein kinase" evidence="5">
    <location>
        <begin position="16"/>
        <end position="258"/>
    </location>
</feature>
<dbReference type="PANTHER" id="PTHR24362:SF309">
    <property type="entry name" value="PROTEIN KINASE DOMAIN-CONTAINING PROTEIN"/>
    <property type="match status" value="1"/>
</dbReference>
<dbReference type="Proteomes" id="UP001470230">
    <property type="component" value="Unassembled WGS sequence"/>
</dbReference>
<dbReference type="PROSITE" id="PS00108">
    <property type="entry name" value="PROTEIN_KINASE_ST"/>
    <property type="match status" value="1"/>
</dbReference>
<proteinExistence type="inferred from homology"/>
<gene>
    <name evidence="6" type="ORF">M9Y10_042345</name>
</gene>
<dbReference type="InterPro" id="IPR008271">
    <property type="entry name" value="Ser/Thr_kinase_AS"/>
</dbReference>